<dbReference type="InterPro" id="IPR000719">
    <property type="entry name" value="Prot_kinase_dom"/>
</dbReference>
<sequence>MCTARATTTSFQTKYKVIEKIGEGSFSEVLKCQNRLNGTLYAAKRLKKTYQNMNEVLENTELIATRKIPRHPNVLHLLESFSDSLPGRITLIFELMDMSLYDFMRGRKGRAILETRVKCYVCQLLEGLVHLHSHGIFHRDVKPENILLRGSCLKIGDLGSIRVTRSRPPYTEYISTRWYRSPECLLTSGYYGPKMDVWAAGCVFYELLTLEPLFPGENELDQIGKIHAVLGTPNSRVIAKFRRNRARSGDIYFPLQSGQGQGLACALPRISAAGLEVLQLMLTYDPEDRPVSAKMLEHPYFGDVRSREMTNMKTRQPRKPHLLSVPGEQRWPSSSMTAFHWPANEIWQQVGMRANAEECRQSAASGPIESMLGKRYPQRPYRSGFPQYRSRRSDQLKLPASSNNDARLVGLRYTQVGRYLLRKRHNASSSGQRNPKTKASYCFQDSRYRDDFSTIDESPRPLPATFYARTKELDFPRQNCQRVESLNSSVSGLFSKKDKRANNLMLKTPQSLRSVHVSF</sequence>
<evidence type="ECO:0000256" key="5">
    <source>
        <dbReference type="ARBA" id="ARBA00022840"/>
    </source>
</evidence>
<evidence type="ECO:0000256" key="1">
    <source>
        <dbReference type="ARBA" id="ARBA00022527"/>
    </source>
</evidence>
<name>A0ABD2W8M9_9HYME</name>
<evidence type="ECO:0000313" key="10">
    <source>
        <dbReference type="Proteomes" id="UP001627154"/>
    </source>
</evidence>
<dbReference type="InterPro" id="IPR011009">
    <property type="entry name" value="Kinase-like_dom_sf"/>
</dbReference>
<comment type="caution">
    <text evidence="9">The sequence shown here is derived from an EMBL/GenBank/DDBJ whole genome shotgun (WGS) entry which is preliminary data.</text>
</comment>
<evidence type="ECO:0000256" key="6">
    <source>
        <dbReference type="PROSITE-ProRule" id="PRU10141"/>
    </source>
</evidence>
<dbReference type="GO" id="GO:0005524">
    <property type="term" value="F:ATP binding"/>
    <property type="evidence" value="ECO:0007669"/>
    <property type="project" value="UniProtKB-UniRule"/>
</dbReference>
<keyword evidence="2" id="KW-0808">Transferase</keyword>
<proteinExistence type="predicted"/>
<dbReference type="InterPro" id="IPR050117">
    <property type="entry name" value="MAPK"/>
</dbReference>
<dbReference type="Gene3D" id="3.30.200.20">
    <property type="entry name" value="Phosphorylase Kinase, domain 1"/>
    <property type="match status" value="1"/>
</dbReference>
<dbReference type="GO" id="GO:0004674">
    <property type="term" value="F:protein serine/threonine kinase activity"/>
    <property type="evidence" value="ECO:0007669"/>
    <property type="project" value="UniProtKB-KW"/>
</dbReference>
<dbReference type="Pfam" id="PF00069">
    <property type="entry name" value="Pkinase"/>
    <property type="match status" value="1"/>
</dbReference>
<gene>
    <name evidence="9" type="ORF">TKK_015531</name>
</gene>
<evidence type="ECO:0000256" key="2">
    <source>
        <dbReference type="ARBA" id="ARBA00022679"/>
    </source>
</evidence>
<feature type="binding site" evidence="6">
    <location>
        <position position="44"/>
    </location>
    <ligand>
        <name>ATP</name>
        <dbReference type="ChEBI" id="CHEBI:30616"/>
    </ligand>
</feature>
<evidence type="ECO:0000256" key="7">
    <source>
        <dbReference type="SAM" id="MobiDB-lite"/>
    </source>
</evidence>
<dbReference type="SUPFAM" id="SSF56112">
    <property type="entry name" value="Protein kinase-like (PK-like)"/>
    <property type="match status" value="1"/>
</dbReference>
<dbReference type="FunFam" id="1.10.510.10:FF:000624">
    <property type="entry name" value="Mitogen-activated protein kinase"/>
    <property type="match status" value="1"/>
</dbReference>
<dbReference type="PROSITE" id="PS00108">
    <property type="entry name" value="PROTEIN_KINASE_ST"/>
    <property type="match status" value="1"/>
</dbReference>
<evidence type="ECO:0000313" key="9">
    <source>
        <dbReference type="EMBL" id="KAL3389282.1"/>
    </source>
</evidence>
<keyword evidence="1" id="KW-0723">Serine/threonine-protein kinase</keyword>
<dbReference type="AlphaFoldDB" id="A0ABD2W8M9"/>
<feature type="domain" description="Protein kinase" evidence="8">
    <location>
        <begin position="15"/>
        <end position="301"/>
    </location>
</feature>
<dbReference type="PANTHER" id="PTHR24055">
    <property type="entry name" value="MITOGEN-ACTIVATED PROTEIN KINASE"/>
    <property type="match status" value="1"/>
</dbReference>
<evidence type="ECO:0000256" key="4">
    <source>
        <dbReference type="ARBA" id="ARBA00022777"/>
    </source>
</evidence>
<evidence type="ECO:0000256" key="3">
    <source>
        <dbReference type="ARBA" id="ARBA00022741"/>
    </source>
</evidence>
<protein>
    <recommendedName>
        <fullName evidence="8">Protein kinase domain-containing protein</fullName>
    </recommendedName>
</protein>
<organism evidence="9 10">
    <name type="scientific">Trichogramma kaykai</name>
    <dbReference type="NCBI Taxonomy" id="54128"/>
    <lineage>
        <taxon>Eukaryota</taxon>
        <taxon>Metazoa</taxon>
        <taxon>Ecdysozoa</taxon>
        <taxon>Arthropoda</taxon>
        <taxon>Hexapoda</taxon>
        <taxon>Insecta</taxon>
        <taxon>Pterygota</taxon>
        <taxon>Neoptera</taxon>
        <taxon>Endopterygota</taxon>
        <taxon>Hymenoptera</taxon>
        <taxon>Apocrita</taxon>
        <taxon>Proctotrupomorpha</taxon>
        <taxon>Chalcidoidea</taxon>
        <taxon>Trichogrammatidae</taxon>
        <taxon>Trichogramma</taxon>
    </lineage>
</organism>
<dbReference type="InterPro" id="IPR008271">
    <property type="entry name" value="Ser/Thr_kinase_AS"/>
</dbReference>
<feature type="region of interest" description="Disordered" evidence="7">
    <location>
        <begin position="364"/>
        <end position="397"/>
    </location>
</feature>
<dbReference type="SMART" id="SM00220">
    <property type="entry name" value="S_TKc"/>
    <property type="match status" value="1"/>
</dbReference>
<keyword evidence="10" id="KW-1185">Reference proteome</keyword>
<dbReference type="PROSITE" id="PS50011">
    <property type="entry name" value="PROTEIN_KINASE_DOM"/>
    <property type="match status" value="1"/>
</dbReference>
<accession>A0ABD2W8M9</accession>
<evidence type="ECO:0000259" key="8">
    <source>
        <dbReference type="PROSITE" id="PS50011"/>
    </source>
</evidence>
<keyword evidence="5 6" id="KW-0067">ATP-binding</keyword>
<keyword evidence="4" id="KW-0418">Kinase</keyword>
<dbReference type="Gene3D" id="1.10.510.10">
    <property type="entry name" value="Transferase(Phosphotransferase) domain 1"/>
    <property type="match status" value="1"/>
</dbReference>
<keyword evidence="3 6" id="KW-0547">Nucleotide-binding</keyword>
<reference evidence="9 10" key="1">
    <citation type="journal article" date="2024" name="bioRxiv">
        <title>A reference genome for Trichogramma kaykai: A tiny desert-dwelling parasitoid wasp with competing sex-ratio distorters.</title>
        <authorList>
            <person name="Culotta J."/>
            <person name="Lindsey A.R."/>
        </authorList>
    </citation>
    <scope>NUCLEOTIDE SEQUENCE [LARGE SCALE GENOMIC DNA]</scope>
    <source>
        <strain evidence="9 10">KSX58</strain>
    </source>
</reference>
<dbReference type="Proteomes" id="UP001627154">
    <property type="component" value="Unassembled WGS sequence"/>
</dbReference>
<dbReference type="EMBL" id="JBJJXI010000123">
    <property type="protein sequence ID" value="KAL3389282.1"/>
    <property type="molecule type" value="Genomic_DNA"/>
</dbReference>
<dbReference type="PROSITE" id="PS00107">
    <property type="entry name" value="PROTEIN_KINASE_ATP"/>
    <property type="match status" value="1"/>
</dbReference>
<dbReference type="InterPro" id="IPR017441">
    <property type="entry name" value="Protein_kinase_ATP_BS"/>
</dbReference>